<dbReference type="SUPFAM" id="SSF52374">
    <property type="entry name" value="Nucleotidylyl transferase"/>
    <property type="match status" value="2"/>
</dbReference>
<evidence type="ECO:0000313" key="7">
    <source>
        <dbReference type="EMBL" id="MBM3226532.1"/>
    </source>
</evidence>
<sequence>MPFHDVPAKVDDFPTQELQVLQFWQEVKAFETLRTLRQGQPRWSFLDGPVTANNPLGVHHGWGRTYKDVLNRYWSMRGRALRYQNGFDCQGLWVEVEVEKSLGFRSKKDIEDYGLDRFVRKCKERVLRYAAVQTEQSMRLGYWMDWDDPERLRTLAETLVETPAQPLTIAGPQGPVTDTVEQLVGRLGMPELGGSYFTFSNENNYMIWSFLKKCWQRGWLYRGADVMPWCWRCATGISQHEIVTDGYQDLTHSGVTLRFPLRGRTREALLVWTTTP</sequence>
<dbReference type="PANTHER" id="PTHR42780:SF1">
    <property type="entry name" value="ISOLEUCINE--TRNA LIGASE, CYTOPLASMIC"/>
    <property type="match status" value="1"/>
</dbReference>
<dbReference type="GO" id="GO:0004822">
    <property type="term" value="F:isoleucine-tRNA ligase activity"/>
    <property type="evidence" value="ECO:0007669"/>
    <property type="project" value="InterPro"/>
</dbReference>
<dbReference type="InterPro" id="IPR023586">
    <property type="entry name" value="Ile-tRNA-ligase_type2"/>
</dbReference>
<feature type="domain" description="Aminoacyl-tRNA synthetase class Ia" evidence="6">
    <location>
        <begin position="192"/>
        <end position="248"/>
    </location>
</feature>
<comment type="caution">
    <text evidence="7">The sequence shown here is derived from an EMBL/GenBank/DDBJ whole genome shotgun (WGS) entry which is preliminary data.</text>
</comment>
<keyword evidence="4" id="KW-0648">Protein biosynthesis</keyword>
<dbReference type="Gene3D" id="3.40.50.620">
    <property type="entry name" value="HUPs"/>
    <property type="match status" value="2"/>
</dbReference>
<organism evidence="7 8">
    <name type="scientific">Tectimicrobiota bacterium</name>
    <dbReference type="NCBI Taxonomy" id="2528274"/>
    <lineage>
        <taxon>Bacteria</taxon>
        <taxon>Pseudomonadati</taxon>
        <taxon>Nitrospinota/Tectimicrobiota group</taxon>
        <taxon>Candidatus Tectimicrobiota</taxon>
    </lineage>
</organism>
<protein>
    <submittedName>
        <fullName evidence="7">Class I tRNA ligase family protein</fullName>
    </submittedName>
</protein>
<dbReference type="Proteomes" id="UP000712673">
    <property type="component" value="Unassembled WGS sequence"/>
</dbReference>
<feature type="domain" description="Aminoacyl-tRNA synthetase class Ia" evidence="6">
    <location>
        <begin position="19"/>
        <end position="158"/>
    </location>
</feature>
<dbReference type="GO" id="GO:0005524">
    <property type="term" value="F:ATP binding"/>
    <property type="evidence" value="ECO:0007669"/>
    <property type="project" value="UniProtKB-KW"/>
</dbReference>
<proteinExistence type="predicted"/>
<accession>A0A937W4L1</accession>
<dbReference type="AlphaFoldDB" id="A0A937W4L1"/>
<feature type="non-terminal residue" evidence="7">
    <location>
        <position position="276"/>
    </location>
</feature>
<evidence type="ECO:0000256" key="2">
    <source>
        <dbReference type="ARBA" id="ARBA00022741"/>
    </source>
</evidence>
<evidence type="ECO:0000256" key="3">
    <source>
        <dbReference type="ARBA" id="ARBA00022840"/>
    </source>
</evidence>
<evidence type="ECO:0000313" key="8">
    <source>
        <dbReference type="Proteomes" id="UP000712673"/>
    </source>
</evidence>
<dbReference type="GO" id="GO:0006428">
    <property type="term" value="P:isoleucyl-tRNA aminoacylation"/>
    <property type="evidence" value="ECO:0007669"/>
    <property type="project" value="TreeGrafter"/>
</dbReference>
<dbReference type="InterPro" id="IPR002300">
    <property type="entry name" value="aa-tRNA-synth_Ia"/>
</dbReference>
<evidence type="ECO:0000259" key="6">
    <source>
        <dbReference type="Pfam" id="PF00133"/>
    </source>
</evidence>
<keyword evidence="1 7" id="KW-0436">Ligase</keyword>
<evidence type="ECO:0000256" key="5">
    <source>
        <dbReference type="ARBA" id="ARBA00023146"/>
    </source>
</evidence>
<dbReference type="EMBL" id="VGLS01000945">
    <property type="protein sequence ID" value="MBM3226532.1"/>
    <property type="molecule type" value="Genomic_DNA"/>
</dbReference>
<gene>
    <name evidence="7" type="ORF">FJZ47_22440</name>
</gene>
<dbReference type="InterPro" id="IPR014729">
    <property type="entry name" value="Rossmann-like_a/b/a_fold"/>
</dbReference>
<dbReference type="PANTHER" id="PTHR42780">
    <property type="entry name" value="SOLEUCYL-TRNA SYNTHETASE"/>
    <property type="match status" value="1"/>
</dbReference>
<keyword evidence="2" id="KW-0547">Nucleotide-binding</keyword>
<keyword evidence="5" id="KW-0030">Aminoacyl-tRNA synthetase</keyword>
<evidence type="ECO:0000256" key="4">
    <source>
        <dbReference type="ARBA" id="ARBA00022917"/>
    </source>
</evidence>
<name>A0A937W4L1_UNCTE</name>
<dbReference type="Pfam" id="PF00133">
    <property type="entry name" value="tRNA-synt_1"/>
    <property type="match status" value="2"/>
</dbReference>
<keyword evidence="3" id="KW-0067">ATP-binding</keyword>
<reference evidence="7" key="1">
    <citation type="submission" date="2019-03" db="EMBL/GenBank/DDBJ databases">
        <title>Lake Tanganyika Metagenome-Assembled Genomes (MAGs).</title>
        <authorList>
            <person name="Tran P."/>
        </authorList>
    </citation>
    <scope>NUCLEOTIDE SEQUENCE</scope>
    <source>
        <strain evidence="7">K_DeepCast_65m_m2_066</strain>
    </source>
</reference>
<evidence type="ECO:0000256" key="1">
    <source>
        <dbReference type="ARBA" id="ARBA00022598"/>
    </source>
</evidence>